<dbReference type="InterPro" id="IPR047729">
    <property type="entry name" value="Sce7726-like"/>
</dbReference>
<dbReference type="RefSeq" id="WP_115375811.1">
    <property type="nucleotide sequence ID" value="NZ_QASA01000002.1"/>
</dbReference>
<proteinExistence type="predicted"/>
<protein>
    <recommendedName>
        <fullName evidence="3">Sce7726 family protein</fullName>
    </recommendedName>
</protein>
<dbReference type="AlphaFoldDB" id="A0A369Q670"/>
<dbReference type="Proteomes" id="UP000253919">
    <property type="component" value="Unassembled WGS sequence"/>
</dbReference>
<evidence type="ECO:0000313" key="1">
    <source>
        <dbReference type="EMBL" id="RDC58797.1"/>
    </source>
</evidence>
<reference evidence="1 2" key="1">
    <citation type="submission" date="2018-04" db="EMBL/GenBank/DDBJ databases">
        <title>Adhaeribacter sp. HMF7616 genome sequencing and assembly.</title>
        <authorList>
            <person name="Kang H."/>
            <person name="Kang J."/>
            <person name="Cha I."/>
            <person name="Kim H."/>
            <person name="Joh K."/>
        </authorList>
    </citation>
    <scope>NUCLEOTIDE SEQUENCE [LARGE SCALE GENOMIC DNA]</scope>
    <source>
        <strain evidence="1 2">HMF7616</strain>
    </source>
</reference>
<dbReference type="EMBL" id="QASA01000002">
    <property type="protein sequence ID" value="RDC58797.1"/>
    <property type="molecule type" value="Genomic_DNA"/>
</dbReference>
<comment type="caution">
    <text evidence="1">The sequence shown here is derived from an EMBL/GenBank/DDBJ whole genome shotgun (WGS) entry which is preliminary data.</text>
</comment>
<accession>A0A369Q670</accession>
<evidence type="ECO:0008006" key="3">
    <source>
        <dbReference type="Google" id="ProtNLM"/>
    </source>
</evidence>
<organism evidence="1 2">
    <name type="scientific">Adhaeribacter pallidiroseus</name>
    <dbReference type="NCBI Taxonomy" id="2072847"/>
    <lineage>
        <taxon>Bacteria</taxon>
        <taxon>Pseudomonadati</taxon>
        <taxon>Bacteroidota</taxon>
        <taxon>Cytophagia</taxon>
        <taxon>Cytophagales</taxon>
        <taxon>Hymenobacteraceae</taxon>
        <taxon>Adhaeribacter</taxon>
    </lineage>
</organism>
<gene>
    <name evidence="1" type="ORF">AHMF7616_05231</name>
</gene>
<dbReference type="OrthoDB" id="128875at2"/>
<keyword evidence="2" id="KW-1185">Reference proteome</keyword>
<sequence>MYVIQKSTGCLRSLSQIFTPSIFNKIVREKDHKFIRYSIKKHINADFSESYNYILQFLYKELHDTYRCEYFYKNALLNNQLLGKYSLNTTSVLNEFKIGGSIADFVLLNGEARVFEIKTDLDSLAKLEKQVFDYTQFADKVYIVSCSKHTDKLLDKYNSTAIGIIEFTHNQNLNTLKEAEVNRENFDHAIIFKTLRKAEYLEIIKDYFGEVPEVPSTKIFRECFSLAKEINVVDFQEMAFNQLKGRKIRCPELLMSDHTPYELKHICYTMDFSEKEYSDLYNFLNEII</sequence>
<dbReference type="NCBIfam" id="NF033832">
    <property type="entry name" value="sce7726_fam"/>
    <property type="match status" value="1"/>
</dbReference>
<evidence type="ECO:0000313" key="2">
    <source>
        <dbReference type="Proteomes" id="UP000253919"/>
    </source>
</evidence>
<name>A0A369Q670_9BACT</name>